<evidence type="ECO:0000259" key="13">
    <source>
        <dbReference type="PROSITE" id="PS51672"/>
    </source>
</evidence>
<evidence type="ECO:0000256" key="6">
    <source>
        <dbReference type="ARBA" id="ARBA00022605"/>
    </source>
</evidence>
<evidence type="ECO:0000256" key="4">
    <source>
        <dbReference type="ARBA" id="ARBA00010869"/>
    </source>
</evidence>
<keyword evidence="8" id="KW-0677">Repeat</keyword>
<proteinExistence type="inferred from homology"/>
<evidence type="ECO:0000256" key="10">
    <source>
        <dbReference type="ARBA" id="ARBA00023239"/>
    </source>
</evidence>
<dbReference type="UniPathway" id="UPA00047">
    <property type="reaction ID" value="UER00054"/>
</dbReference>
<evidence type="ECO:0000256" key="3">
    <source>
        <dbReference type="ARBA" id="ARBA00004810"/>
    </source>
</evidence>
<comment type="subunit">
    <text evidence="5">Homotetramer.</text>
</comment>
<dbReference type="PROSITE" id="PS00165">
    <property type="entry name" value="DEHYDRATASE_SER_THR"/>
    <property type="match status" value="1"/>
</dbReference>
<dbReference type="PANTHER" id="PTHR48078">
    <property type="entry name" value="THREONINE DEHYDRATASE, MITOCHONDRIAL-RELATED"/>
    <property type="match status" value="1"/>
</dbReference>
<evidence type="ECO:0000256" key="2">
    <source>
        <dbReference type="ARBA" id="ARBA00001933"/>
    </source>
</evidence>
<dbReference type="GO" id="GO:0030170">
    <property type="term" value="F:pyridoxal phosphate binding"/>
    <property type="evidence" value="ECO:0007669"/>
    <property type="project" value="InterPro"/>
</dbReference>
<name>A0A286UGS4_9AGAM</name>
<keyword evidence="15" id="KW-1185">Reference proteome</keyword>
<dbReference type="PANTHER" id="PTHR48078:SF11">
    <property type="entry name" value="THREONINE DEHYDRATASE, MITOCHONDRIAL"/>
    <property type="match status" value="1"/>
</dbReference>
<keyword evidence="7 12" id="KW-0412">Isoleucine biosynthesis</keyword>
<dbReference type="FunFam" id="3.40.50.1100:FF:000008">
    <property type="entry name" value="L-threonine dehydratase"/>
    <property type="match status" value="1"/>
</dbReference>
<dbReference type="GO" id="GO:0006567">
    <property type="term" value="P:L-threonine catabolic process"/>
    <property type="evidence" value="ECO:0007669"/>
    <property type="project" value="TreeGrafter"/>
</dbReference>
<evidence type="ECO:0000256" key="12">
    <source>
        <dbReference type="RuleBase" id="RU362012"/>
    </source>
</evidence>
<comment type="similarity">
    <text evidence="4 12">Belongs to the serine/threonine dehydratase family.</text>
</comment>
<dbReference type="GO" id="GO:0003941">
    <property type="term" value="F:L-serine ammonia-lyase activity"/>
    <property type="evidence" value="ECO:0007669"/>
    <property type="project" value="TreeGrafter"/>
</dbReference>
<evidence type="ECO:0000313" key="15">
    <source>
        <dbReference type="Proteomes" id="UP000217199"/>
    </source>
</evidence>
<dbReference type="GO" id="GO:0004794">
    <property type="term" value="F:threonine deaminase activity"/>
    <property type="evidence" value="ECO:0007669"/>
    <property type="project" value="UniProtKB-UniRule"/>
</dbReference>
<feature type="domain" description="ACT-like" evidence="13">
    <location>
        <begin position="365"/>
        <end position="439"/>
    </location>
</feature>
<keyword evidence="6 12" id="KW-0028">Amino-acid biosynthesis</keyword>
<dbReference type="NCBIfam" id="NF006674">
    <property type="entry name" value="PRK09224.1"/>
    <property type="match status" value="1"/>
</dbReference>
<dbReference type="GO" id="GO:0006565">
    <property type="term" value="P:L-serine catabolic process"/>
    <property type="evidence" value="ECO:0007669"/>
    <property type="project" value="TreeGrafter"/>
</dbReference>
<gene>
    <name evidence="14" type="ORF">PNOK_0557200</name>
</gene>
<dbReference type="Gene3D" id="3.40.50.1100">
    <property type="match status" value="2"/>
</dbReference>
<dbReference type="CDD" id="cd01562">
    <property type="entry name" value="Thr-dehyd"/>
    <property type="match status" value="1"/>
</dbReference>
<dbReference type="InterPro" id="IPR000634">
    <property type="entry name" value="Ser/Thr_deHydtase_PyrdxlP-BS"/>
</dbReference>
<dbReference type="InterPro" id="IPR050147">
    <property type="entry name" value="Ser/Thr_Dehydratase"/>
</dbReference>
<dbReference type="InterPro" id="IPR038110">
    <property type="entry name" value="TD_ACT-like_sf"/>
</dbReference>
<dbReference type="NCBIfam" id="TIGR01124">
    <property type="entry name" value="ilvA_2Cterm"/>
    <property type="match status" value="1"/>
</dbReference>
<dbReference type="SUPFAM" id="SSF55021">
    <property type="entry name" value="ACT-like"/>
    <property type="match status" value="1"/>
</dbReference>
<comment type="pathway">
    <text evidence="3 12">Amino-acid biosynthesis; L-isoleucine biosynthesis; 2-oxobutanoate from L-threonine: step 1/1.</text>
</comment>
<dbReference type="Pfam" id="PF00291">
    <property type="entry name" value="PALP"/>
    <property type="match status" value="1"/>
</dbReference>
<dbReference type="Pfam" id="PF00585">
    <property type="entry name" value="Thr_dehydrat_C"/>
    <property type="match status" value="2"/>
</dbReference>
<keyword evidence="9 12" id="KW-0663">Pyridoxal phosphate</keyword>
<evidence type="ECO:0000256" key="8">
    <source>
        <dbReference type="ARBA" id="ARBA00022737"/>
    </source>
</evidence>
<evidence type="ECO:0000256" key="9">
    <source>
        <dbReference type="ARBA" id="ARBA00022898"/>
    </source>
</evidence>
<sequence length="549" mass="60191">MAPGAATTEYSSHAPEPIQYPLVPKHALLPDNTPDYLRLILTSKVYDILKETPLVYAPALSAKLGNEIWLKREDLQEVFSFKIRGAFNFMANLSQEERWKGVVTCSAGNHAQGVALSGSRLKIPCTIVMPKGTPDIKVRNVARLGAKVVLHGDDFDAAKAECARLAVSHGLVFVPPFDHPLVIAGQGTIGMEILKQAPNSDKLDGVFASIGGGGLVAGISEYIKRIGSPNTKVIGVETFDADAMKRSLEAGQRVTLKEAGQFSDGTAVSIVGEEPFRICKQLLDDVVLASNDEICAAVSDIFEETRSITEPAGALALAGLKRYILQNGLVGAKKRFVAVVSGANMNFSRLRFVSERAELGEGREVLLSVDIPEKPGSFVALHSAINPRPVTEFIYRYESEAVAHVLMSFMVDPTTREKEISSILSKLDAQGMKGYDLSNDELAKAHARYMTGGRKDVPHERMFRFEFPERPGALRKFLLGLHSGWNVSLFHYRNHGADIGKILAGIQVPPEENKDFDTFLEKLGYEYVEETHNDTYRRYLCGQKASQLA</sequence>
<evidence type="ECO:0000256" key="11">
    <source>
        <dbReference type="ARBA" id="ARBA00023304"/>
    </source>
</evidence>
<reference evidence="14 15" key="1">
    <citation type="journal article" date="2017" name="Mol. Ecol.">
        <title>Comparative and population genomic landscape of Phellinus noxius: A hypervariable fungus causing root rot in trees.</title>
        <authorList>
            <person name="Chung C.L."/>
            <person name="Lee T.J."/>
            <person name="Akiba M."/>
            <person name="Lee H.H."/>
            <person name="Kuo T.H."/>
            <person name="Liu D."/>
            <person name="Ke H.M."/>
            <person name="Yokoi T."/>
            <person name="Roa M.B."/>
            <person name="Lu M.J."/>
            <person name="Chang Y.Y."/>
            <person name="Ann P.J."/>
            <person name="Tsai J.N."/>
            <person name="Chen C.Y."/>
            <person name="Tzean S.S."/>
            <person name="Ota Y."/>
            <person name="Hattori T."/>
            <person name="Sahashi N."/>
            <person name="Liou R.F."/>
            <person name="Kikuchi T."/>
            <person name="Tsai I.J."/>
        </authorList>
    </citation>
    <scope>NUCLEOTIDE SEQUENCE [LARGE SCALE GENOMIC DNA]</scope>
    <source>
        <strain evidence="14 15">FFPRI411160</strain>
    </source>
</reference>
<dbReference type="Gene3D" id="3.40.1020.10">
    <property type="entry name" value="Biosynthetic Threonine Deaminase, Domain 3"/>
    <property type="match status" value="1"/>
</dbReference>
<dbReference type="FunFam" id="3.40.1020.10:FF:000001">
    <property type="entry name" value="L-threonine dehydratase"/>
    <property type="match status" value="1"/>
</dbReference>
<dbReference type="InterPro" id="IPR005787">
    <property type="entry name" value="Thr_deHydtase_biosynth"/>
</dbReference>
<dbReference type="InterPro" id="IPR001926">
    <property type="entry name" value="TrpB-like_PALP"/>
</dbReference>
<dbReference type="PROSITE" id="PS51672">
    <property type="entry name" value="ACT_LIKE"/>
    <property type="match status" value="2"/>
</dbReference>
<comment type="catalytic activity">
    <reaction evidence="1 12">
        <text>L-threonine = 2-oxobutanoate + NH4(+)</text>
        <dbReference type="Rhea" id="RHEA:22108"/>
        <dbReference type="ChEBI" id="CHEBI:16763"/>
        <dbReference type="ChEBI" id="CHEBI:28938"/>
        <dbReference type="ChEBI" id="CHEBI:57926"/>
        <dbReference type="EC" id="4.3.1.19"/>
    </reaction>
</comment>
<comment type="caution">
    <text evidence="14">The sequence shown here is derived from an EMBL/GenBank/DDBJ whole genome shotgun (WGS) entry which is preliminary data.</text>
</comment>
<evidence type="ECO:0000313" key="14">
    <source>
        <dbReference type="EMBL" id="PAV18729.1"/>
    </source>
</evidence>
<dbReference type="STRING" id="2282107.A0A286UGS4"/>
<evidence type="ECO:0000256" key="5">
    <source>
        <dbReference type="ARBA" id="ARBA00011881"/>
    </source>
</evidence>
<comment type="cofactor">
    <cofactor evidence="2 12">
        <name>pyridoxal 5'-phosphate</name>
        <dbReference type="ChEBI" id="CHEBI:597326"/>
    </cofactor>
</comment>
<dbReference type="InParanoid" id="A0A286UGS4"/>
<accession>A0A286UGS4</accession>
<keyword evidence="11 12" id="KW-0100">Branched-chain amino acid biosynthesis</keyword>
<dbReference type="InterPro" id="IPR045865">
    <property type="entry name" value="ACT-like_dom_sf"/>
</dbReference>
<dbReference type="EMBL" id="NBII01000005">
    <property type="protein sequence ID" value="PAV18729.1"/>
    <property type="molecule type" value="Genomic_DNA"/>
</dbReference>
<keyword evidence="10 12" id="KW-0456">Lyase</keyword>
<dbReference type="GO" id="GO:0009097">
    <property type="term" value="P:isoleucine biosynthetic process"/>
    <property type="evidence" value="ECO:0007669"/>
    <property type="project" value="UniProtKB-UniRule"/>
</dbReference>
<dbReference type="AlphaFoldDB" id="A0A286UGS4"/>
<dbReference type="InterPro" id="IPR036052">
    <property type="entry name" value="TrpB-like_PALP_sf"/>
</dbReference>
<evidence type="ECO:0000256" key="1">
    <source>
        <dbReference type="ARBA" id="ARBA00001274"/>
    </source>
</evidence>
<dbReference type="CDD" id="cd04906">
    <property type="entry name" value="ACT_ThrD-I_1"/>
    <property type="match status" value="1"/>
</dbReference>
<organism evidence="14 15">
    <name type="scientific">Pyrrhoderma noxium</name>
    <dbReference type="NCBI Taxonomy" id="2282107"/>
    <lineage>
        <taxon>Eukaryota</taxon>
        <taxon>Fungi</taxon>
        <taxon>Dikarya</taxon>
        <taxon>Basidiomycota</taxon>
        <taxon>Agaricomycotina</taxon>
        <taxon>Agaricomycetes</taxon>
        <taxon>Hymenochaetales</taxon>
        <taxon>Hymenochaetaceae</taxon>
        <taxon>Pyrrhoderma</taxon>
    </lineage>
</organism>
<dbReference type="EC" id="4.3.1.19" evidence="12"/>
<evidence type="ECO:0000256" key="7">
    <source>
        <dbReference type="ARBA" id="ARBA00022624"/>
    </source>
</evidence>
<dbReference type="OrthoDB" id="4418812at2759"/>
<dbReference type="InterPro" id="IPR001721">
    <property type="entry name" value="TD_ACT-like"/>
</dbReference>
<dbReference type="CDD" id="cd04907">
    <property type="entry name" value="ACT_ThrD-I_2"/>
    <property type="match status" value="1"/>
</dbReference>
<dbReference type="FunCoup" id="A0A286UGS4">
    <property type="interactions" value="188"/>
</dbReference>
<feature type="domain" description="ACT-like" evidence="13">
    <location>
        <begin position="461"/>
        <end position="532"/>
    </location>
</feature>
<dbReference type="SUPFAM" id="SSF53686">
    <property type="entry name" value="Tryptophan synthase beta subunit-like PLP-dependent enzymes"/>
    <property type="match status" value="1"/>
</dbReference>
<protein>
    <recommendedName>
        <fullName evidence="12">Threonine dehydratase</fullName>
        <ecNumber evidence="12">4.3.1.19</ecNumber>
    </recommendedName>
    <alternativeName>
        <fullName evidence="12">Threonine deaminase</fullName>
    </alternativeName>
</protein>
<dbReference type="Proteomes" id="UP000217199">
    <property type="component" value="Unassembled WGS sequence"/>
</dbReference>